<dbReference type="Proteomes" id="UP000255529">
    <property type="component" value="Unassembled WGS sequence"/>
</dbReference>
<evidence type="ECO:0000256" key="2">
    <source>
        <dbReference type="ARBA" id="ARBA00006671"/>
    </source>
</evidence>
<dbReference type="AlphaFoldDB" id="A0A380ARJ7"/>
<evidence type="ECO:0000256" key="3">
    <source>
        <dbReference type="ARBA" id="ARBA00022729"/>
    </source>
</evidence>
<keyword evidence="3" id="KW-0732">Signal</keyword>
<evidence type="ECO:0000256" key="4">
    <source>
        <dbReference type="ARBA" id="ARBA00023263"/>
    </source>
</evidence>
<evidence type="ECO:0000259" key="5">
    <source>
        <dbReference type="Pfam" id="PF00419"/>
    </source>
</evidence>
<proteinExistence type="inferred from homology"/>
<dbReference type="InterPro" id="IPR050263">
    <property type="entry name" value="Bact_Fimbrial_Adh_Pro"/>
</dbReference>
<comment type="similarity">
    <text evidence="2">Belongs to the fimbrial protein family.</text>
</comment>
<dbReference type="PANTHER" id="PTHR33420:SF12">
    <property type="entry name" value="FIMBRIN-LIKE PROTEIN FIMI-RELATED"/>
    <property type="match status" value="1"/>
</dbReference>
<evidence type="ECO:0000256" key="1">
    <source>
        <dbReference type="ARBA" id="ARBA00004561"/>
    </source>
</evidence>
<dbReference type="InterPro" id="IPR000259">
    <property type="entry name" value="Adhesion_dom_fimbrial"/>
</dbReference>
<dbReference type="PANTHER" id="PTHR33420">
    <property type="entry name" value="FIMBRIAL SUBUNIT ELFA-RELATED"/>
    <property type="match status" value="1"/>
</dbReference>
<protein>
    <submittedName>
        <fullName evidence="6">Type-1A pilin</fullName>
    </submittedName>
</protein>
<dbReference type="Pfam" id="PF00419">
    <property type="entry name" value="Fimbrial"/>
    <property type="match status" value="1"/>
</dbReference>
<gene>
    <name evidence="6" type="primary">fimA_6</name>
    <name evidence="6" type="ORF">NCTC11544_04733</name>
</gene>
<dbReference type="InterPro" id="IPR036937">
    <property type="entry name" value="Adhesion_dom_fimbrial_sf"/>
</dbReference>
<reference evidence="6 7" key="1">
    <citation type="submission" date="2018-06" db="EMBL/GenBank/DDBJ databases">
        <authorList>
            <consortium name="Pathogen Informatics"/>
            <person name="Doyle S."/>
        </authorList>
    </citation>
    <scope>NUCLEOTIDE SEQUENCE [LARGE SCALE GENOMIC DNA]</scope>
    <source>
        <strain evidence="6 7">NCTC11544</strain>
    </source>
</reference>
<keyword evidence="4" id="KW-0281">Fimbrium</keyword>
<sequence>MTRKIAVMKKSRPDEVDKSCTRRGHYILTLCVMGGLLCLSDPAMSASCQLASKITSKIQDINLGDIKLSSSTPTGTVLATYQLAGPESQLLLYNSGSGGFQQLCLGALQYSIKHALSAANGWVVTNNISSTSVPGLGVRVSIYDSKYIGDEWKAPVGGLLLNIPTYTWKLELIKTGPFNKGNLPTGTTLAIFTLIDIRTPSTGGGTWELGRLRVGTPASFSQTTCTLTDTAIDVPLGSISATKLTASGTTFGEQSFKVGITCEPGLKVSVSLSGTQSTETTDTSVLALTGAGQSGVVSGLGVQILSDGTLLKRGTNLLVKTVAGGKESLQFSARYYQTKKDVTVGKANTAATLNFTYQ</sequence>
<name>A0A380ARJ7_9GAMM</name>
<evidence type="ECO:0000313" key="6">
    <source>
        <dbReference type="EMBL" id="SUI85256.1"/>
    </source>
</evidence>
<dbReference type="EMBL" id="UGYN01000002">
    <property type="protein sequence ID" value="SUI85256.1"/>
    <property type="molecule type" value="Genomic_DNA"/>
</dbReference>
<dbReference type="Gene3D" id="2.60.40.3310">
    <property type="match status" value="1"/>
</dbReference>
<dbReference type="GO" id="GO:0043709">
    <property type="term" value="P:cell adhesion involved in single-species biofilm formation"/>
    <property type="evidence" value="ECO:0007669"/>
    <property type="project" value="TreeGrafter"/>
</dbReference>
<evidence type="ECO:0000313" key="7">
    <source>
        <dbReference type="Proteomes" id="UP000255529"/>
    </source>
</evidence>
<comment type="subcellular location">
    <subcellularLocation>
        <location evidence="1">Fimbrium</location>
    </subcellularLocation>
</comment>
<dbReference type="InterPro" id="IPR008966">
    <property type="entry name" value="Adhesion_dom_sf"/>
</dbReference>
<dbReference type="SUPFAM" id="SSF49401">
    <property type="entry name" value="Bacterial adhesins"/>
    <property type="match status" value="1"/>
</dbReference>
<accession>A0A380ARJ7</accession>
<feature type="domain" description="Fimbrial-type adhesion" evidence="5">
    <location>
        <begin position="222"/>
        <end position="358"/>
    </location>
</feature>
<dbReference type="GO" id="GO:0009289">
    <property type="term" value="C:pilus"/>
    <property type="evidence" value="ECO:0007669"/>
    <property type="project" value="UniProtKB-SubCell"/>
</dbReference>
<dbReference type="Gene3D" id="2.60.40.1090">
    <property type="entry name" value="Fimbrial-type adhesion domain"/>
    <property type="match status" value="1"/>
</dbReference>
<organism evidence="6 7">
    <name type="scientific">Serratia quinivorans</name>
    <dbReference type="NCBI Taxonomy" id="137545"/>
    <lineage>
        <taxon>Bacteria</taxon>
        <taxon>Pseudomonadati</taxon>
        <taxon>Pseudomonadota</taxon>
        <taxon>Gammaproteobacteria</taxon>
        <taxon>Enterobacterales</taxon>
        <taxon>Yersiniaceae</taxon>
        <taxon>Serratia</taxon>
    </lineage>
</organism>